<accession>A0A9X1VMQ8</accession>
<proteinExistence type="predicted"/>
<name>A0A9X1VMQ8_9FLAO</name>
<gene>
    <name evidence="2" type="ORF">MC378_09370</name>
</gene>
<dbReference type="EMBL" id="JAKQYM010000006">
    <property type="protein sequence ID" value="MCI2229374.1"/>
    <property type="molecule type" value="Genomic_DNA"/>
</dbReference>
<sequence length="170" mass="19677">MKKLFLLICCFLFVLPSYGQNNIEISLQQDVRLITVGDKKGNAPLTLNLLSKIEIPTYKLKKNYLSTYISIEYADLVKKNYKRFALGAGYVVKSVYKKIGVATYIDFGRIYREKDGFYSFSISGELNYKINNRLKLIFTQQLTQRKDLKMMYSHKNGNIISGFFGLKYSL</sequence>
<evidence type="ECO:0000313" key="2">
    <source>
        <dbReference type="EMBL" id="MCI2229374.1"/>
    </source>
</evidence>
<evidence type="ECO:0000313" key="3">
    <source>
        <dbReference type="Proteomes" id="UP001139369"/>
    </source>
</evidence>
<organism evidence="2 3">
    <name type="scientific">Polaribacter marinus</name>
    <dbReference type="NCBI Taxonomy" id="2916838"/>
    <lineage>
        <taxon>Bacteria</taxon>
        <taxon>Pseudomonadati</taxon>
        <taxon>Bacteroidota</taxon>
        <taxon>Flavobacteriia</taxon>
        <taxon>Flavobacteriales</taxon>
        <taxon>Flavobacteriaceae</taxon>
    </lineage>
</organism>
<keyword evidence="1" id="KW-0732">Signal</keyword>
<comment type="caution">
    <text evidence="2">The sequence shown here is derived from an EMBL/GenBank/DDBJ whole genome shotgun (WGS) entry which is preliminary data.</text>
</comment>
<evidence type="ECO:0008006" key="4">
    <source>
        <dbReference type="Google" id="ProtNLM"/>
    </source>
</evidence>
<feature type="signal peptide" evidence="1">
    <location>
        <begin position="1"/>
        <end position="19"/>
    </location>
</feature>
<reference evidence="2" key="1">
    <citation type="submission" date="2022-02" db="EMBL/GenBank/DDBJ databases">
        <title>Polaribacter sp. MSW13, isolated from seawater.</title>
        <authorList>
            <person name="Kristyanto S."/>
            <person name="Jung J."/>
            <person name="Jeon C.O."/>
        </authorList>
    </citation>
    <scope>NUCLEOTIDE SEQUENCE</scope>
    <source>
        <strain evidence="2">MSW13</strain>
    </source>
</reference>
<feature type="chain" id="PRO_5040746635" description="Outer membrane protein beta-barrel domain-containing protein" evidence="1">
    <location>
        <begin position="20"/>
        <end position="170"/>
    </location>
</feature>
<protein>
    <recommendedName>
        <fullName evidence="4">Outer membrane protein beta-barrel domain-containing protein</fullName>
    </recommendedName>
</protein>
<keyword evidence="3" id="KW-1185">Reference proteome</keyword>
<dbReference type="Proteomes" id="UP001139369">
    <property type="component" value="Unassembled WGS sequence"/>
</dbReference>
<evidence type="ECO:0000256" key="1">
    <source>
        <dbReference type="SAM" id="SignalP"/>
    </source>
</evidence>
<dbReference type="RefSeq" id="WP_242178499.1">
    <property type="nucleotide sequence ID" value="NZ_JAKQYM010000006.1"/>
</dbReference>
<dbReference type="AlphaFoldDB" id="A0A9X1VMQ8"/>